<dbReference type="PANTHER" id="PTHR34294:SF1">
    <property type="entry name" value="TRANSCRIPTIONAL REGULATOR LSRR"/>
    <property type="match status" value="1"/>
</dbReference>
<evidence type="ECO:0000256" key="2">
    <source>
        <dbReference type="ARBA" id="ARBA00023015"/>
    </source>
</evidence>
<dbReference type="Gene3D" id="3.40.50.1360">
    <property type="match status" value="1"/>
</dbReference>
<dbReference type="EMBL" id="CP117826">
    <property type="protein sequence ID" value="XCC63366.1"/>
    <property type="molecule type" value="Genomic_DNA"/>
</dbReference>
<keyword evidence="2" id="KW-0805">Transcription regulation</keyword>
<evidence type="ECO:0000259" key="5">
    <source>
        <dbReference type="Pfam" id="PF04198"/>
    </source>
</evidence>
<dbReference type="Pfam" id="PF04198">
    <property type="entry name" value="Sugar-bind"/>
    <property type="match status" value="1"/>
</dbReference>
<protein>
    <submittedName>
        <fullName evidence="6">Sugar-binding domain-containing protein</fullName>
    </submittedName>
</protein>
<organism evidence="6">
    <name type="scientific">Christensenella massiliensis</name>
    <dbReference type="NCBI Taxonomy" id="1805714"/>
    <lineage>
        <taxon>Bacteria</taxon>
        <taxon>Bacillati</taxon>
        <taxon>Bacillota</taxon>
        <taxon>Clostridia</taxon>
        <taxon>Christensenellales</taxon>
        <taxon>Christensenellaceae</taxon>
        <taxon>Christensenella</taxon>
    </lineage>
</organism>
<dbReference type="SUPFAM" id="SSF100950">
    <property type="entry name" value="NagB/RpiA/CoA transferase-like"/>
    <property type="match status" value="1"/>
</dbReference>
<keyword evidence="3" id="KW-0238">DNA-binding</keyword>
<sequence length="329" mass="36445">MAFSKEERYNLKVKIAYLHYIKDKTQVEIANRFNISRPTVIKLLKEAKAEGIIKIQIAELRNENMFAEDEIILCDLLGIRDVKIVGASNDHIDVVTDRIGSAAAEYVMSIMQSEFHVGIGWGKTLEHFAEKMMPAEKISSIEFIPLLGGLGTNKDIKMFANALCERIAANFPQSIVQYLYAPMFAADEITAEAFLTSKPIQAMLCKMAGLDMAIIGIDSDIEHSTTIMNYLATDADMFSDSNITDLREAHAVGNVCTYFYDLDGNICDVPINKRRIGIDIDSLRATPNVIAAAGGKYKIESIIGAARANLFNILITDEHTAKGIIQKLQ</sequence>
<evidence type="ECO:0000256" key="4">
    <source>
        <dbReference type="ARBA" id="ARBA00023163"/>
    </source>
</evidence>
<proteinExistence type="inferred from homology"/>
<dbReference type="InterPro" id="IPR051054">
    <property type="entry name" value="SorC_transcr_regulators"/>
</dbReference>
<dbReference type="AlphaFoldDB" id="A0AAU8AC85"/>
<dbReference type="RefSeq" id="WP_079546765.1">
    <property type="nucleotide sequence ID" value="NZ_CP117826.1"/>
</dbReference>
<name>A0AAU8AC85_9FIRM</name>
<dbReference type="GO" id="GO:0003677">
    <property type="term" value="F:DNA binding"/>
    <property type="evidence" value="ECO:0007669"/>
    <property type="project" value="UniProtKB-KW"/>
</dbReference>
<feature type="domain" description="Sugar-binding" evidence="5">
    <location>
        <begin position="71"/>
        <end position="325"/>
    </location>
</feature>
<comment type="similarity">
    <text evidence="1">Belongs to the SorC transcriptional regulatory family.</text>
</comment>
<accession>A0AAU8AC85</accession>
<reference evidence="6" key="1">
    <citation type="submission" date="2023-02" db="EMBL/GenBank/DDBJ databases">
        <title>Gut commensal Christensenella minuta modulates host metabolism via a new class of secondary bile acids.</title>
        <authorList>
            <person name="Liu C."/>
        </authorList>
    </citation>
    <scope>NUCLEOTIDE SEQUENCE</scope>
    <source>
        <strain evidence="6">CA70</strain>
    </source>
</reference>
<evidence type="ECO:0000256" key="3">
    <source>
        <dbReference type="ARBA" id="ARBA00023125"/>
    </source>
</evidence>
<evidence type="ECO:0000256" key="1">
    <source>
        <dbReference type="ARBA" id="ARBA00010466"/>
    </source>
</evidence>
<dbReference type="PANTHER" id="PTHR34294">
    <property type="entry name" value="TRANSCRIPTIONAL REGULATOR-RELATED"/>
    <property type="match status" value="1"/>
</dbReference>
<dbReference type="GO" id="GO:0030246">
    <property type="term" value="F:carbohydrate binding"/>
    <property type="evidence" value="ECO:0007669"/>
    <property type="project" value="InterPro"/>
</dbReference>
<gene>
    <name evidence="6" type="ORF">PUP29_05485</name>
</gene>
<dbReference type="InterPro" id="IPR037171">
    <property type="entry name" value="NagB/RpiA_transferase-like"/>
</dbReference>
<dbReference type="InterPro" id="IPR007324">
    <property type="entry name" value="Sugar-bd_dom_put"/>
</dbReference>
<keyword evidence="4" id="KW-0804">Transcription</keyword>
<evidence type="ECO:0000313" key="6">
    <source>
        <dbReference type="EMBL" id="XCC63366.1"/>
    </source>
</evidence>
<dbReference type="Gene3D" id="1.10.10.60">
    <property type="entry name" value="Homeodomain-like"/>
    <property type="match status" value="1"/>
</dbReference>